<evidence type="ECO:0000259" key="1">
    <source>
        <dbReference type="Pfam" id="PF13936"/>
    </source>
</evidence>
<organism evidence="2 3">
    <name type="scientific">Comamonas thiooxydans</name>
    <dbReference type="NCBI Taxonomy" id="363952"/>
    <lineage>
        <taxon>Bacteria</taxon>
        <taxon>Pseudomonadati</taxon>
        <taxon>Pseudomonadota</taxon>
        <taxon>Betaproteobacteria</taxon>
        <taxon>Burkholderiales</taxon>
        <taxon>Comamonadaceae</taxon>
        <taxon>Comamonas</taxon>
    </lineage>
</organism>
<sequence>MTATGARSVGMKQRPRIYYTEAQKALMWDRWKAGDTLREIGKLFDRPHTSIHTILSATGGIRPPVRRRSRWALSMSEREEISRALAAGESIRCVAGRLKRAASTISRELLRNGGKTGYRAAKADEAAWTRARRPKTCKLASNPALAHIVAVK</sequence>
<dbReference type="EMBL" id="AWTP01000175">
    <property type="protein sequence ID" value="KGH02961.1"/>
    <property type="molecule type" value="Genomic_DNA"/>
</dbReference>
<reference evidence="2 3" key="1">
    <citation type="submission" date="2013-09" db="EMBL/GenBank/DDBJ databases">
        <title>High correlation between genotypes and phenotypes of environmental bacteria Comamonas testosteroni strains.</title>
        <authorList>
            <person name="Liu L."/>
            <person name="Zhu W."/>
            <person name="Xia X."/>
            <person name="Xu B."/>
            <person name="Luo M."/>
            <person name="Wang G."/>
        </authorList>
    </citation>
    <scope>NUCLEOTIDE SEQUENCE [LARGE SCALE GENOMIC DNA]</scope>
    <source>
        <strain evidence="2 3">DF2</strain>
    </source>
</reference>
<dbReference type="GO" id="GO:0032196">
    <property type="term" value="P:transposition"/>
    <property type="evidence" value="ECO:0007669"/>
    <property type="project" value="TreeGrafter"/>
</dbReference>
<comment type="caution">
    <text evidence="2">The sequence shown here is derived from an EMBL/GenBank/DDBJ whole genome shotgun (WGS) entry which is preliminary data.</text>
</comment>
<dbReference type="InterPro" id="IPR025246">
    <property type="entry name" value="IS30-like_HTH"/>
</dbReference>
<evidence type="ECO:0000313" key="2">
    <source>
        <dbReference type="EMBL" id="KGH02961.1"/>
    </source>
</evidence>
<dbReference type="GO" id="GO:0005829">
    <property type="term" value="C:cytosol"/>
    <property type="evidence" value="ECO:0007669"/>
    <property type="project" value="TreeGrafter"/>
</dbReference>
<evidence type="ECO:0000313" key="3">
    <source>
        <dbReference type="Proteomes" id="UP000029549"/>
    </source>
</evidence>
<accession>A0A0E3BPY8</accession>
<proteinExistence type="predicted"/>
<feature type="domain" description="Transposase IS30-like HTH" evidence="1">
    <location>
        <begin position="72"/>
        <end position="112"/>
    </location>
</feature>
<gene>
    <name evidence="2" type="ORF">P608_25935</name>
</gene>
<dbReference type="GO" id="GO:0004803">
    <property type="term" value="F:transposase activity"/>
    <property type="evidence" value="ECO:0007669"/>
    <property type="project" value="TreeGrafter"/>
</dbReference>
<dbReference type="Pfam" id="PF13936">
    <property type="entry name" value="HTH_38"/>
    <property type="match status" value="1"/>
</dbReference>
<dbReference type="InterPro" id="IPR051917">
    <property type="entry name" value="Transposase-Integrase"/>
</dbReference>
<name>A0A0E3BPY8_9BURK</name>
<protein>
    <submittedName>
        <fullName evidence="2">Integrase</fullName>
    </submittedName>
</protein>
<dbReference type="PANTHER" id="PTHR10948:SF23">
    <property type="entry name" value="TRANSPOSASE INSI FOR INSERTION SEQUENCE ELEMENT IS30A-RELATED"/>
    <property type="match status" value="1"/>
</dbReference>
<dbReference type="Proteomes" id="UP000029549">
    <property type="component" value="Unassembled WGS sequence"/>
</dbReference>
<keyword evidence="3" id="KW-1185">Reference proteome</keyword>
<dbReference type="AlphaFoldDB" id="A0A0E3BPY8"/>
<dbReference type="PANTHER" id="PTHR10948">
    <property type="entry name" value="TRANSPOSASE"/>
    <property type="match status" value="1"/>
</dbReference>